<gene>
    <name evidence="1" type="ORF">K4G57_08785</name>
</gene>
<name>A0ABS7JQ64_9HELI</name>
<organism evidence="1 2">
    <name type="scientific">Helicobacter turcicus</name>
    <dbReference type="NCBI Taxonomy" id="2867412"/>
    <lineage>
        <taxon>Bacteria</taxon>
        <taxon>Pseudomonadati</taxon>
        <taxon>Campylobacterota</taxon>
        <taxon>Epsilonproteobacteria</taxon>
        <taxon>Campylobacterales</taxon>
        <taxon>Helicobacteraceae</taxon>
        <taxon>Helicobacter</taxon>
    </lineage>
</organism>
<reference evidence="1 2" key="1">
    <citation type="submission" date="2021-08" db="EMBL/GenBank/DDBJ databases">
        <title>Helicobacter spp. isolated from feces of Anatolian Ground Squirrel (Spermophilus xanthoprymnus) in Turkey.</title>
        <authorList>
            <person name="Aydin F."/>
            <person name="Abay S."/>
            <person name="Kayman T."/>
            <person name="Karakaya E."/>
            <person name="Saticioglu I.B."/>
        </authorList>
    </citation>
    <scope>NUCLEOTIDE SEQUENCE [LARGE SCALE GENOMIC DNA]</scope>
    <source>
        <strain evidence="1 2">Faydin-H70</strain>
    </source>
</reference>
<evidence type="ECO:0008006" key="3">
    <source>
        <dbReference type="Google" id="ProtNLM"/>
    </source>
</evidence>
<accession>A0ABS7JQ64</accession>
<keyword evidence="2" id="KW-1185">Reference proteome</keyword>
<sequence length="69" mass="8238">GELDWSYFDALQSAKLKRILKDPKEYYQDKCLPRPLRLLFKIQKPLKLFLNLIKNIMSLKISNKIQSRS</sequence>
<evidence type="ECO:0000313" key="2">
    <source>
        <dbReference type="Proteomes" id="UP000700059"/>
    </source>
</evidence>
<dbReference type="EMBL" id="JAIGYQ010000018">
    <property type="protein sequence ID" value="MBX7491551.1"/>
    <property type="molecule type" value="Genomic_DNA"/>
</dbReference>
<evidence type="ECO:0000313" key="1">
    <source>
        <dbReference type="EMBL" id="MBX7491551.1"/>
    </source>
</evidence>
<feature type="non-terminal residue" evidence="1">
    <location>
        <position position="1"/>
    </location>
</feature>
<proteinExistence type="predicted"/>
<dbReference type="Proteomes" id="UP000700059">
    <property type="component" value="Unassembled WGS sequence"/>
</dbReference>
<protein>
    <recommendedName>
        <fullName evidence="3">Glycosyltransferase family 8 protein</fullName>
    </recommendedName>
</protein>
<comment type="caution">
    <text evidence="1">The sequence shown here is derived from an EMBL/GenBank/DDBJ whole genome shotgun (WGS) entry which is preliminary data.</text>
</comment>
<dbReference type="RefSeq" id="WP_221561850.1">
    <property type="nucleotide sequence ID" value="NZ_JAIGYQ010000018.1"/>
</dbReference>